<dbReference type="SUPFAM" id="SSF57716">
    <property type="entry name" value="Glucocorticoid receptor-like (DNA-binding domain)"/>
    <property type="match status" value="1"/>
</dbReference>
<comment type="caution">
    <text evidence="6">The sequence shown here is derived from an EMBL/GenBank/DDBJ whole genome shotgun (WGS) entry which is preliminary data.</text>
</comment>
<keyword evidence="1" id="KW-0479">Metal-binding</keyword>
<evidence type="ECO:0000256" key="3">
    <source>
        <dbReference type="ARBA" id="ARBA00022833"/>
    </source>
</evidence>
<organism evidence="6 7">
    <name type="scientific">Moritella viscosa</name>
    <dbReference type="NCBI Taxonomy" id="80854"/>
    <lineage>
        <taxon>Bacteria</taxon>
        <taxon>Pseudomonadati</taxon>
        <taxon>Pseudomonadota</taxon>
        <taxon>Gammaproteobacteria</taxon>
        <taxon>Alteromonadales</taxon>
        <taxon>Moritellaceae</taxon>
        <taxon>Moritella</taxon>
    </lineage>
</organism>
<keyword evidence="7" id="KW-1185">Reference proteome</keyword>
<dbReference type="Pfam" id="PF01258">
    <property type="entry name" value="zf-dskA_traR"/>
    <property type="match status" value="1"/>
</dbReference>
<evidence type="ECO:0000256" key="1">
    <source>
        <dbReference type="ARBA" id="ARBA00022723"/>
    </source>
</evidence>
<dbReference type="EMBL" id="FPLJ01000022">
    <property type="protein sequence ID" value="SGY85153.1"/>
    <property type="molecule type" value="Genomic_DNA"/>
</dbReference>
<evidence type="ECO:0000256" key="4">
    <source>
        <dbReference type="PROSITE-ProRule" id="PRU00510"/>
    </source>
</evidence>
<dbReference type="RefSeq" id="WP_075471108.1">
    <property type="nucleotide sequence ID" value="NZ_CAWQZC010000101.1"/>
</dbReference>
<dbReference type="Gene3D" id="1.20.120.910">
    <property type="entry name" value="DksA, coiled-coil domain"/>
    <property type="match status" value="1"/>
</dbReference>
<dbReference type="InterPro" id="IPR000962">
    <property type="entry name" value="Znf_DskA_TraR"/>
</dbReference>
<reference evidence="6 7" key="1">
    <citation type="submission" date="2016-11" db="EMBL/GenBank/DDBJ databases">
        <authorList>
            <person name="Klemetsen T."/>
        </authorList>
    </citation>
    <scope>NUCLEOTIDE SEQUENCE [LARGE SCALE GENOMIC DNA]</scope>
    <source>
        <strain evidence="6">MT 2528</strain>
    </source>
</reference>
<protein>
    <submittedName>
        <fullName evidence="6">C4-type zinc finger protein, DksA/TraR family</fullName>
    </submittedName>
</protein>
<dbReference type="Proteomes" id="UP000182660">
    <property type="component" value="Unassembled WGS sequence"/>
</dbReference>
<evidence type="ECO:0000313" key="6">
    <source>
        <dbReference type="EMBL" id="SGY85153.1"/>
    </source>
</evidence>
<accession>A0ABY1H8G0</accession>
<dbReference type="PROSITE" id="PS51128">
    <property type="entry name" value="ZF_DKSA_2"/>
    <property type="match status" value="1"/>
</dbReference>
<evidence type="ECO:0000313" key="7">
    <source>
        <dbReference type="Proteomes" id="UP000182660"/>
    </source>
</evidence>
<dbReference type="GeneID" id="61294463"/>
<feature type="zinc finger region" description="dksA C4-type" evidence="4">
    <location>
        <begin position="40"/>
        <end position="64"/>
    </location>
</feature>
<keyword evidence="2" id="KW-0863">Zinc-finger</keyword>
<evidence type="ECO:0000256" key="2">
    <source>
        <dbReference type="ARBA" id="ARBA00022771"/>
    </source>
</evidence>
<gene>
    <name evidence="6" type="ORF">MT2528_0794</name>
</gene>
<sequence length="72" mass="8202">MDIYDNAAKVEESQRQQALDNALRQGKEPAQQITNAQVHCLRCDLVIPPLRLAAKPDAAYCIHCQQLREMRI</sequence>
<name>A0ABY1H8G0_9GAMM</name>
<keyword evidence="3" id="KW-0862">Zinc</keyword>
<proteinExistence type="predicted"/>
<feature type="domain" description="Zinc finger DksA/TraR C4-type" evidence="5">
    <location>
        <begin position="40"/>
        <end position="69"/>
    </location>
</feature>
<evidence type="ECO:0000259" key="5">
    <source>
        <dbReference type="Pfam" id="PF01258"/>
    </source>
</evidence>